<evidence type="ECO:0000313" key="6">
    <source>
        <dbReference type="Proteomes" id="UP000182258"/>
    </source>
</evidence>
<dbReference type="InterPro" id="IPR014147">
    <property type="entry name" value="T4SS_TrbJ"/>
</dbReference>
<feature type="chain" id="PRO_5011142064" evidence="2">
    <location>
        <begin position="26"/>
        <end position="263"/>
    </location>
</feature>
<dbReference type="AlphaFoldDB" id="A0A0F5PWU7"/>
<name>A0A0F5PWU7_9HYPH</name>
<dbReference type="EMBL" id="FOMB01000021">
    <property type="protein sequence ID" value="SFD09952.1"/>
    <property type="molecule type" value="Genomic_DNA"/>
</dbReference>
<dbReference type="OrthoDB" id="8217233at2"/>
<organism evidence="4 6">
    <name type="scientific">Devosia psychrophila</name>
    <dbReference type="NCBI Taxonomy" id="728005"/>
    <lineage>
        <taxon>Bacteria</taxon>
        <taxon>Pseudomonadati</taxon>
        <taxon>Pseudomonadota</taxon>
        <taxon>Alphaproteobacteria</taxon>
        <taxon>Hyphomicrobiales</taxon>
        <taxon>Devosiaceae</taxon>
        <taxon>Devosia</taxon>
    </lineage>
</organism>
<evidence type="ECO:0000313" key="4">
    <source>
        <dbReference type="EMBL" id="SFD09952.1"/>
    </source>
</evidence>
<keyword evidence="5" id="KW-1185">Reference proteome</keyword>
<dbReference type="RefSeq" id="WP_046171779.1">
    <property type="nucleotide sequence ID" value="NZ_FOMB01000021.1"/>
</dbReference>
<keyword evidence="2" id="KW-0732">Signal</keyword>
<accession>A0A0F5PWU7</accession>
<feature type="signal peptide" evidence="2">
    <location>
        <begin position="1"/>
        <end position="25"/>
    </location>
</feature>
<reference evidence="3 5" key="1">
    <citation type="submission" date="2015-03" db="EMBL/GenBank/DDBJ databases">
        <authorList>
            <person name="Lepp D."/>
            <person name="Hassan Y.I."/>
            <person name="Li X.-Z."/>
            <person name="Zhou T."/>
        </authorList>
    </citation>
    <scope>NUCLEOTIDE SEQUENCE [LARGE SCALE GENOMIC DNA]</scope>
    <source>
        <strain evidence="3 5">Cr7-05</strain>
    </source>
</reference>
<dbReference type="NCBIfam" id="TIGR02780">
    <property type="entry name" value="TrbJ_Ti"/>
    <property type="match status" value="1"/>
</dbReference>
<feature type="coiled-coil region" evidence="1">
    <location>
        <begin position="59"/>
        <end position="86"/>
    </location>
</feature>
<gene>
    <name evidence="4" type="ORF">SAMN04488059_1217</name>
    <name evidence="3" type="ORF">WH91_14815</name>
</gene>
<evidence type="ECO:0000256" key="1">
    <source>
        <dbReference type="SAM" id="Coils"/>
    </source>
</evidence>
<protein>
    <submittedName>
        <fullName evidence="3">Conjugal transfer protein TrbJ</fullName>
    </submittedName>
    <submittedName>
        <fullName evidence="4">P-type conjugative transfer protein TrbJ</fullName>
    </submittedName>
</protein>
<dbReference type="Proteomes" id="UP000182258">
    <property type="component" value="Unassembled WGS sequence"/>
</dbReference>
<dbReference type="NCBIfam" id="NF010416">
    <property type="entry name" value="PRK13842.1"/>
    <property type="match status" value="1"/>
</dbReference>
<dbReference type="STRING" id="728005.SAMN04488059_1217"/>
<evidence type="ECO:0000313" key="5">
    <source>
        <dbReference type="Proteomes" id="UP000033519"/>
    </source>
</evidence>
<dbReference type="Proteomes" id="UP000033519">
    <property type="component" value="Unassembled WGS sequence"/>
</dbReference>
<evidence type="ECO:0000313" key="3">
    <source>
        <dbReference type="EMBL" id="KKC32309.1"/>
    </source>
</evidence>
<dbReference type="PATRIC" id="fig|728005.3.peg.1152"/>
<evidence type="ECO:0000256" key="2">
    <source>
        <dbReference type="SAM" id="SignalP"/>
    </source>
</evidence>
<sequence length="263" mass="28909">MRINSLISLPISFFISTAIAMPAQAAGQLVGATEFTQILNNAELIGLAGQSGIQIDNQVTQIAHQVEQIQNQLRIYENMLQNTLKLPEEVWGQVEQDLGQLQSIVGQGEGIAFSMGNVDDVLKQRFQSYSDFLENPLDGEDFSSAYQSWSETNRDTIAGTLRAANLTAEQFSSEEGTMEQLRSMSGTSVGQMQALQVGHQIAAQQVAQMQKLRGLVSQQMTMMGTWYQSEQTQRDNAQAENELFFGADSGVSVGDEAPFSPEW</sequence>
<reference evidence="4 6" key="2">
    <citation type="submission" date="2016-10" db="EMBL/GenBank/DDBJ databases">
        <authorList>
            <person name="de Groot N.N."/>
        </authorList>
    </citation>
    <scope>NUCLEOTIDE SEQUENCE [LARGE SCALE GENOMIC DNA]</scope>
    <source>
        <strain evidence="4 6">CGMCC 1.10210</strain>
    </source>
</reference>
<dbReference type="SUPFAM" id="SSF101082">
    <property type="entry name" value="Typo IV secretion system protein TraC"/>
    <property type="match status" value="1"/>
</dbReference>
<dbReference type="EMBL" id="LAPV01000137">
    <property type="protein sequence ID" value="KKC32309.1"/>
    <property type="molecule type" value="Genomic_DNA"/>
</dbReference>
<proteinExistence type="predicted"/>
<keyword evidence="1" id="KW-0175">Coiled coil</keyword>